<organism evidence="2 3">
    <name type="scientific">Mycobacterium malmoense</name>
    <dbReference type="NCBI Taxonomy" id="1780"/>
    <lineage>
        <taxon>Bacteria</taxon>
        <taxon>Bacillati</taxon>
        <taxon>Actinomycetota</taxon>
        <taxon>Actinomycetes</taxon>
        <taxon>Mycobacteriales</taxon>
        <taxon>Mycobacteriaceae</taxon>
        <taxon>Mycobacterium</taxon>
    </lineage>
</organism>
<reference evidence="2 3" key="1">
    <citation type="submission" date="2016-06" db="EMBL/GenBank/DDBJ databases">
        <authorList>
            <person name="Kjaerup R.B."/>
            <person name="Dalgaard T.S."/>
            <person name="Juul-Madsen H.R."/>
        </authorList>
    </citation>
    <scope>NUCLEOTIDE SEQUENCE [LARGE SCALE GENOMIC DNA]</scope>
    <source>
        <strain evidence="2 3">E3012</strain>
    </source>
</reference>
<name>A0A1B9DBG5_MYCMA</name>
<dbReference type="EMBL" id="MBEE01000064">
    <property type="protein sequence ID" value="OCB58984.1"/>
    <property type="molecule type" value="Genomic_DNA"/>
</dbReference>
<comment type="caution">
    <text evidence="2">The sequence shown here is derived from an EMBL/GenBank/DDBJ whole genome shotgun (WGS) entry which is preliminary data.</text>
</comment>
<dbReference type="RefSeq" id="WP_065479644.1">
    <property type="nucleotide sequence ID" value="NZ_MBEE01000064.1"/>
</dbReference>
<sequence length="114" mass="12807">MGDSPGNEAAQRAEELLRRGRDLAARKPITSQDVERATDRAEHAHDRDHDAHYRERYRHYEAAAAHERAAEIHELAVAEGLGDVGAHRLAAEREREAARRNFLAAQEVDPHGDD</sequence>
<dbReference type="AlphaFoldDB" id="A0A1B9DBG5"/>
<protein>
    <submittedName>
        <fullName evidence="2">Uncharacterized protein</fullName>
    </submittedName>
</protein>
<gene>
    <name evidence="2" type="ORF">A5677_15740</name>
</gene>
<evidence type="ECO:0000313" key="3">
    <source>
        <dbReference type="Proteomes" id="UP000092683"/>
    </source>
</evidence>
<evidence type="ECO:0000256" key="1">
    <source>
        <dbReference type="SAM" id="MobiDB-lite"/>
    </source>
</evidence>
<dbReference type="Proteomes" id="UP000092683">
    <property type="component" value="Unassembled WGS sequence"/>
</dbReference>
<evidence type="ECO:0000313" key="2">
    <source>
        <dbReference type="EMBL" id="OCB58984.1"/>
    </source>
</evidence>
<feature type="compositionally biased region" description="Basic and acidic residues" evidence="1">
    <location>
        <begin position="33"/>
        <end position="53"/>
    </location>
</feature>
<proteinExistence type="predicted"/>
<accession>A0A1B9DBG5</accession>
<dbReference type="OrthoDB" id="4737631at2"/>
<feature type="region of interest" description="Disordered" evidence="1">
    <location>
        <begin position="18"/>
        <end position="53"/>
    </location>
</feature>